<evidence type="ECO:0000313" key="1">
    <source>
        <dbReference type="EMBL" id="KAJ9576698.1"/>
    </source>
</evidence>
<feature type="non-terminal residue" evidence="1">
    <location>
        <position position="1"/>
    </location>
</feature>
<keyword evidence="2" id="KW-1185">Reference proteome</keyword>
<comment type="caution">
    <text evidence="1">The sequence shown here is derived from an EMBL/GenBank/DDBJ whole genome shotgun (WGS) entry which is preliminary data.</text>
</comment>
<sequence length="83" mass="9426">TSIRIQNGKVVVETFLFKERSCLHYGFGDFSSLHVTLWTGPYPVDGLYYNRYISLALIGAISLEGSWRTSPLVDVILLNFHTM</sequence>
<reference evidence="1" key="2">
    <citation type="submission" date="2023-05" db="EMBL/GenBank/DDBJ databases">
        <authorList>
            <person name="Fouks B."/>
        </authorList>
    </citation>
    <scope>NUCLEOTIDE SEQUENCE</scope>
    <source>
        <strain evidence="1">Stay&amp;Tobe</strain>
        <tissue evidence="1">Testes</tissue>
    </source>
</reference>
<dbReference type="Proteomes" id="UP001233999">
    <property type="component" value="Unassembled WGS sequence"/>
</dbReference>
<organism evidence="1 2">
    <name type="scientific">Diploptera punctata</name>
    <name type="common">Pacific beetle cockroach</name>
    <dbReference type="NCBI Taxonomy" id="6984"/>
    <lineage>
        <taxon>Eukaryota</taxon>
        <taxon>Metazoa</taxon>
        <taxon>Ecdysozoa</taxon>
        <taxon>Arthropoda</taxon>
        <taxon>Hexapoda</taxon>
        <taxon>Insecta</taxon>
        <taxon>Pterygota</taxon>
        <taxon>Neoptera</taxon>
        <taxon>Polyneoptera</taxon>
        <taxon>Dictyoptera</taxon>
        <taxon>Blattodea</taxon>
        <taxon>Blaberoidea</taxon>
        <taxon>Blaberidae</taxon>
        <taxon>Diplopterinae</taxon>
        <taxon>Diploptera</taxon>
    </lineage>
</organism>
<dbReference type="AlphaFoldDB" id="A0AAD7ZAZ7"/>
<protein>
    <submittedName>
        <fullName evidence="1">Uncharacterized protein</fullName>
    </submittedName>
</protein>
<accession>A0AAD7ZAZ7</accession>
<gene>
    <name evidence="1" type="ORF">L9F63_025406</name>
</gene>
<feature type="non-terminal residue" evidence="1">
    <location>
        <position position="83"/>
    </location>
</feature>
<proteinExistence type="predicted"/>
<name>A0AAD7ZAZ7_DIPPU</name>
<reference evidence="1" key="1">
    <citation type="journal article" date="2023" name="IScience">
        <title>Live-bearing cockroach genome reveals convergent evolutionary mechanisms linked to viviparity in insects and beyond.</title>
        <authorList>
            <person name="Fouks B."/>
            <person name="Harrison M.C."/>
            <person name="Mikhailova A.A."/>
            <person name="Marchal E."/>
            <person name="English S."/>
            <person name="Carruthers M."/>
            <person name="Jennings E.C."/>
            <person name="Chiamaka E.L."/>
            <person name="Frigard R.A."/>
            <person name="Pippel M."/>
            <person name="Attardo G.M."/>
            <person name="Benoit J.B."/>
            <person name="Bornberg-Bauer E."/>
            <person name="Tobe S.S."/>
        </authorList>
    </citation>
    <scope>NUCLEOTIDE SEQUENCE</scope>
    <source>
        <strain evidence="1">Stay&amp;Tobe</strain>
    </source>
</reference>
<evidence type="ECO:0000313" key="2">
    <source>
        <dbReference type="Proteomes" id="UP001233999"/>
    </source>
</evidence>
<dbReference type="EMBL" id="JASPKZ010009483">
    <property type="protein sequence ID" value="KAJ9576698.1"/>
    <property type="molecule type" value="Genomic_DNA"/>
</dbReference>